<evidence type="ECO:0000256" key="1">
    <source>
        <dbReference type="SAM" id="MobiDB-lite"/>
    </source>
</evidence>
<sequence length="490" mass="53224">MRIHIVQKGDTVGKLADKYDLSVKQIKQANSTITNPDVLMPGMKVKIPSPTVAVRKETSVKEPKKPLLNKSEKLEPLKKPTTNATELDSISALKTLAQPPKQSVSQAPEPKPLPPKPACSSCGTYPKSPTYAANQQVSVSNQSTIPQAMNENHPMHEMAGNQQSLMNQWSTTNESSSVEPMMNTTNGNHHAPMQQGMGGNHNASMQQGMGGNHHAPMQQGMSGNHHAPMQQGMGGNHHAPMQQGMSGNHHAPMQQGMSGNHHAPMQQGMGGNHNAPMQQGMSGNHHAPMQQGMSGNHHAPMQQGMGGNHHAPMQQGMGGNHHAPMQQGMGGNHHAPMQQGMGGNHHAPMQQGMSGNHNAPMQQGMGGNHHAPMQQGMGGNHNAPMQQGMSGNHHAPMQQGVNDQHHHPTFVKKDGQWNTSNQSWFYPQMDSYAPPVEQYGQVQNEYGYRGAPAHNQAPQWETMNAMQSSYAPYEPKEQVNNYDERDTQED</sequence>
<evidence type="ECO:0000313" key="4">
    <source>
        <dbReference type="Proteomes" id="UP001215143"/>
    </source>
</evidence>
<proteinExistence type="predicted"/>
<dbReference type="Pfam" id="PF01476">
    <property type="entry name" value="LysM"/>
    <property type="match status" value="1"/>
</dbReference>
<dbReference type="CDD" id="cd00118">
    <property type="entry name" value="LysM"/>
    <property type="match status" value="1"/>
</dbReference>
<feature type="region of interest" description="Disordered" evidence="1">
    <location>
        <begin position="459"/>
        <end position="490"/>
    </location>
</feature>
<feature type="domain" description="LysM" evidence="2">
    <location>
        <begin position="2"/>
        <end position="47"/>
    </location>
</feature>
<accession>A0ABY7W2Q2</accession>
<feature type="compositionally biased region" description="Polar residues" evidence="1">
    <location>
        <begin position="459"/>
        <end position="470"/>
    </location>
</feature>
<organism evidence="3 4">
    <name type="scientific">Shouchella hunanensis</name>
    <dbReference type="NCBI Taxonomy" id="766894"/>
    <lineage>
        <taxon>Bacteria</taxon>
        <taxon>Bacillati</taxon>
        <taxon>Bacillota</taxon>
        <taxon>Bacilli</taxon>
        <taxon>Bacillales</taxon>
        <taxon>Bacillaceae</taxon>
        <taxon>Shouchella</taxon>
    </lineage>
</organism>
<feature type="region of interest" description="Disordered" evidence="1">
    <location>
        <begin position="232"/>
        <end position="393"/>
    </location>
</feature>
<keyword evidence="4" id="KW-1185">Reference proteome</keyword>
<feature type="compositionally biased region" description="Polar residues" evidence="1">
    <location>
        <begin position="351"/>
        <end position="361"/>
    </location>
</feature>
<dbReference type="SUPFAM" id="SSF54106">
    <property type="entry name" value="LysM domain"/>
    <property type="match status" value="1"/>
</dbReference>
<dbReference type="InterPro" id="IPR036779">
    <property type="entry name" value="LysM_dom_sf"/>
</dbReference>
<protein>
    <submittedName>
        <fullName evidence="3">LysM peptidoglycan-binding domain-containing protein</fullName>
    </submittedName>
</protein>
<feature type="compositionally biased region" description="Basic and acidic residues" evidence="1">
    <location>
        <begin position="56"/>
        <end position="78"/>
    </location>
</feature>
<evidence type="ECO:0000259" key="2">
    <source>
        <dbReference type="PROSITE" id="PS51782"/>
    </source>
</evidence>
<dbReference type="SMART" id="SM00257">
    <property type="entry name" value="LysM"/>
    <property type="match status" value="1"/>
</dbReference>
<evidence type="ECO:0000313" key="3">
    <source>
        <dbReference type="EMBL" id="WDF02856.1"/>
    </source>
</evidence>
<dbReference type="PROSITE" id="PS51782">
    <property type="entry name" value="LYSM"/>
    <property type="match status" value="1"/>
</dbReference>
<feature type="region of interest" description="Disordered" evidence="1">
    <location>
        <begin position="97"/>
        <end position="121"/>
    </location>
</feature>
<gene>
    <name evidence="3" type="ORF">PQ477_15305</name>
</gene>
<dbReference type="Gene3D" id="3.10.350.10">
    <property type="entry name" value="LysM domain"/>
    <property type="match status" value="1"/>
</dbReference>
<dbReference type="RefSeq" id="WP_274272406.1">
    <property type="nucleotide sequence ID" value="NZ_CP117834.1"/>
</dbReference>
<feature type="region of interest" description="Disordered" evidence="1">
    <location>
        <begin position="56"/>
        <end position="82"/>
    </location>
</feature>
<name>A0ABY7W2Q2_9BACI</name>
<reference evidence="3 4" key="1">
    <citation type="submission" date="2023-02" db="EMBL/GenBank/DDBJ databases">
        <authorList>
            <person name="Liu G."/>
        </authorList>
    </citation>
    <scope>NUCLEOTIDE SEQUENCE [LARGE SCALE GENOMIC DNA]</scope>
    <source>
        <strain evidence="3 4">DSM 23008</strain>
    </source>
</reference>
<dbReference type="InterPro" id="IPR018392">
    <property type="entry name" value="LysM"/>
</dbReference>
<dbReference type="EMBL" id="CP117834">
    <property type="protein sequence ID" value="WDF02856.1"/>
    <property type="molecule type" value="Genomic_DNA"/>
</dbReference>
<feature type="compositionally biased region" description="Basic and acidic residues" evidence="1">
    <location>
        <begin position="474"/>
        <end position="490"/>
    </location>
</feature>
<dbReference type="Proteomes" id="UP001215143">
    <property type="component" value="Chromosome"/>
</dbReference>